<sequence>MAAWQSGTHGEAAGTLACTGPSIASSALRFAGRTGTLTMTSGSPTSMMAPGSQLTPLAKGHEEKKSPAPPREHRVTYATQ</sequence>
<feature type="region of interest" description="Disordered" evidence="1">
    <location>
        <begin position="35"/>
        <end position="80"/>
    </location>
</feature>
<feature type="compositionally biased region" description="Basic and acidic residues" evidence="1">
    <location>
        <begin position="59"/>
        <end position="80"/>
    </location>
</feature>
<comment type="caution">
    <text evidence="2">The sequence shown here is derived from an EMBL/GenBank/DDBJ whole genome shotgun (WGS) entry which is preliminary data.</text>
</comment>
<feature type="compositionally biased region" description="Polar residues" evidence="1">
    <location>
        <begin position="35"/>
        <end position="46"/>
    </location>
</feature>
<protein>
    <submittedName>
        <fullName evidence="2">Mitochondrial chaperone BCS1-B</fullName>
    </submittedName>
</protein>
<accession>A0AAD9B672</accession>
<dbReference type="Proteomes" id="UP001228049">
    <property type="component" value="Unassembled WGS sequence"/>
</dbReference>
<proteinExistence type="predicted"/>
<keyword evidence="3" id="KW-1185">Reference proteome</keyword>
<dbReference type="AlphaFoldDB" id="A0AAD9B672"/>
<dbReference type="EMBL" id="JASDAP010000027">
    <property type="protein sequence ID" value="KAK1878035.1"/>
    <property type="molecule type" value="Genomic_DNA"/>
</dbReference>
<gene>
    <name evidence="2" type="ORF">KUDE01_003343</name>
</gene>
<evidence type="ECO:0000256" key="1">
    <source>
        <dbReference type="SAM" id="MobiDB-lite"/>
    </source>
</evidence>
<reference evidence="2" key="1">
    <citation type="submission" date="2023-04" db="EMBL/GenBank/DDBJ databases">
        <title>Chromosome-level genome of Chaenocephalus aceratus.</title>
        <authorList>
            <person name="Park H."/>
        </authorList>
    </citation>
    <scope>NUCLEOTIDE SEQUENCE</scope>
    <source>
        <strain evidence="2">DE</strain>
        <tissue evidence="2">Muscle</tissue>
    </source>
</reference>
<name>A0AAD9B672_DISEL</name>
<evidence type="ECO:0000313" key="2">
    <source>
        <dbReference type="EMBL" id="KAK1878035.1"/>
    </source>
</evidence>
<evidence type="ECO:0000313" key="3">
    <source>
        <dbReference type="Proteomes" id="UP001228049"/>
    </source>
</evidence>
<organism evidence="2 3">
    <name type="scientific">Dissostichus eleginoides</name>
    <name type="common">Patagonian toothfish</name>
    <name type="synonym">Dissostichus amissus</name>
    <dbReference type="NCBI Taxonomy" id="100907"/>
    <lineage>
        <taxon>Eukaryota</taxon>
        <taxon>Metazoa</taxon>
        <taxon>Chordata</taxon>
        <taxon>Craniata</taxon>
        <taxon>Vertebrata</taxon>
        <taxon>Euteleostomi</taxon>
        <taxon>Actinopterygii</taxon>
        <taxon>Neopterygii</taxon>
        <taxon>Teleostei</taxon>
        <taxon>Neoteleostei</taxon>
        <taxon>Acanthomorphata</taxon>
        <taxon>Eupercaria</taxon>
        <taxon>Perciformes</taxon>
        <taxon>Notothenioidei</taxon>
        <taxon>Nototheniidae</taxon>
        <taxon>Dissostichus</taxon>
    </lineage>
</organism>